<dbReference type="InterPro" id="IPR012543">
    <property type="entry name" value="DUF1694"/>
</dbReference>
<dbReference type="SUPFAM" id="SSF160515">
    <property type="entry name" value="YueI-like"/>
    <property type="match status" value="1"/>
</dbReference>
<comment type="caution">
    <text evidence="1">The sequence shown here is derived from an EMBL/GenBank/DDBJ whole genome shotgun (WGS) entry which is preliminary data.</text>
</comment>
<dbReference type="Gene3D" id="3.30.1330.30">
    <property type="match status" value="1"/>
</dbReference>
<keyword evidence="2" id="KW-1185">Reference proteome</keyword>
<evidence type="ECO:0000313" key="2">
    <source>
        <dbReference type="Proteomes" id="UP001596191"/>
    </source>
</evidence>
<accession>A0ABW1TNI7</accession>
<gene>
    <name evidence="1" type="ORF">ACFQET_04755</name>
</gene>
<dbReference type="Proteomes" id="UP001596191">
    <property type="component" value="Unassembled WGS sequence"/>
</dbReference>
<evidence type="ECO:0000313" key="1">
    <source>
        <dbReference type="EMBL" id="MFC6274824.1"/>
    </source>
</evidence>
<dbReference type="InterPro" id="IPR029064">
    <property type="entry name" value="Ribosomal_eL30-like_sf"/>
</dbReference>
<reference evidence="2" key="1">
    <citation type="journal article" date="2019" name="Int. J. Syst. Evol. Microbiol.">
        <title>The Global Catalogue of Microorganisms (GCM) 10K type strain sequencing project: providing services to taxonomists for standard genome sequencing and annotation.</title>
        <authorList>
            <consortium name="The Broad Institute Genomics Platform"/>
            <consortium name="The Broad Institute Genome Sequencing Center for Infectious Disease"/>
            <person name="Wu L."/>
            <person name="Ma J."/>
        </authorList>
    </citation>
    <scope>NUCLEOTIDE SEQUENCE [LARGE SCALE GENOMIC DNA]</scope>
    <source>
        <strain evidence="2">CCM 8907</strain>
    </source>
</reference>
<sequence length="153" mass="17604">MAEKSLMEQHIQNAQYGTPKVNPDEQRHYLGTFRERVSLMMTIAEVTSHQHLDAFTTEITAHPDYQLILNGHIDQADLAPYLKLASQHQVRLTIRQEAIYGTAPDELGLIVASDHAINQNPISLSKKYPPKVTTTPATNEPKRSWWQRLWRRH</sequence>
<dbReference type="EMBL" id="JBHSSJ010000004">
    <property type="protein sequence ID" value="MFC6274824.1"/>
    <property type="molecule type" value="Genomic_DNA"/>
</dbReference>
<protein>
    <submittedName>
        <fullName evidence="1">YueI family protein</fullName>
    </submittedName>
</protein>
<dbReference type="Pfam" id="PF07997">
    <property type="entry name" value="DUF1694"/>
    <property type="match status" value="1"/>
</dbReference>
<name>A0ABW1TNI7_9LACO</name>
<dbReference type="RefSeq" id="WP_125640743.1">
    <property type="nucleotide sequence ID" value="NZ_JBHSSJ010000004.1"/>
</dbReference>
<dbReference type="PIRSF" id="PIRSF034303">
    <property type="entry name" value="DUF1694"/>
    <property type="match status" value="1"/>
</dbReference>
<proteinExistence type="predicted"/>
<organism evidence="1 2">
    <name type="scientific">Levilactobacillus tangyuanensis</name>
    <dbReference type="NCBI Taxonomy" id="2486021"/>
    <lineage>
        <taxon>Bacteria</taxon>
        <taxon>Bacillati</taxon>
        <taxon>Bacillota</taxon>
        <taxon>Bacilli</taxon>
        <taxon>Lactobacillales</taxon>
        <taxon>Lactobacillaceae</taxon>
        <taxon>Levilactobacillus</taxon>
    </lineage>
</organism>